<dbReference type="InterPro" id="IPR036942">
    <property type="entry name" value="Beta-barrel_TonB_sf"/>
</dbReference>
<evidence type="ECO:0000256" key="9">
    <source>
        <dbReference type="RuleBase" id="RU003357"/>
    </source>
</evidence>
<evidence type="ECO:0000313" key="12">
    <source>
        <dbReference type="EMBL" id="TMM48746.1"/>
    </source>
</evidence>
<organism evidence="12 13">
    <name type="scientific">Qipengyuania marisflavi</name>
    <dbReference type="NCBI Taxonomy" id="2486356"/>
    <lineage>
        <taxon>Bacteria</taxon>
        <taxon>Pseudomonadati</taxon>
        <taxon>Pseudomonadota</taxon>
        <taxon>Alphaproteobacteria</taxon>
        <taxon>Sphingomonadales</taxon>
        <taxon>Erythrobacteraceae</taxon>
        <taxon>Qipengyuania</taxon>
    </lineage>
</organism>
<keyword evidence="12" id="KW-0675">Receptor</keyword>
<dbReference type="Proteomes" id="UP000309668">
    <property type="component" value="Unassembled WGS sequence"/>
</dbReference>
<keyword evidence="2 8" id="KW-0813">Transport</keyword>
<dbReference type="EMBL" id="VCAO01000002">
    <property type="protein sequence ID" value="TMM48746.1"/>
    <property type="molecule type" value="Genomic_DNA"/>
</dbReference>
<evidence type="ECO:0000256" key="4">
    <source>
        <dbReference type="ARBA" id="ARBA00022692"/>
    </source>
</evidence>
<evidence type="ECO:0000256" key="6">
    <source>
        <dbReference type="ARBA" id="ARBA00023136"/>
    </source>
</evidence>
<evidence type="ECO:0000256" key="1">
    <source>
        <dbReference type="ARBA" id="ARBA00004571"/>
    </source>
</evidence>
<evidence type="ECO:0000256" key="7">
    <source>
        <dbReference type="ARBA" id="ARBA00023237"/>
    </source>
</evidence>
<evidence type="ECO:0000256" key="3">
    <source>
        <dbReference type="ARBA" id="ARBA00022452"/>
    </source>
</evidence>
<comment type="subcellular location">
    <subcellularLocation>
        <location evidence="1 8">Cell outer membrane</location>
        <topology evidence="1 8">Multi-pass membrane protein</topology>
    </subcellularLocation>
</comment>
<proteinExistence type="inferred from homology"/>
<keyword evidence="3 8" id="KW-1134">Transmembrane beta strand</keyword>
<evidence type="ECO:0000256" key="5">
    <source>
        <dbReference type="ARBA" id="ARBA00023077"/>
    </source>
</evidence>
<gene>
    <name evidence="12" type="ORF">FEV51_04945</name>
</gene>
<dbReference type="OrthoDB" id="7394476at2"/>
<dbReference type="Gene3D" id="2.170.130.10">
    <property type="entry name" value="TonB-dependent receptor, plug domain"/>
    <property type="match status" value="1"/>
</dbReference>
<comment type="similarity">
    <text evidence="8 9">Belongs to the TonB-dependent receptor family.</text>
</comment>
<protein>
    <submittedName>
        <fullName evidence="12">TonB-dependent receptor</fullName>
    </submittedName>
</protein>
<dbReference type="Gene3D" id="2.40.170.20">
    <property type="entry name" value="TonB-dependent receptor, beta-barrel domain"/>
    <property type="match status" value="1"/>
</dbReference>
<comment type="caution">
    <text evidence="12">The sequence shown here is derived from an EMBL/GenBank/DDBJ whole genome shotgun (WGS) entry which is preliminary data.</text>
</comment>
<dbReference type="SUPFAM" id="SSF56935">
    <property type="entry name" value="Porins"/>
    <property type="match status" value="1"/>
</dbReference>
<evidence type="ECO:0000256" key="2">
    <source>
        <dbReference type="ARBA" id="ARBA00022448"/>
    </source>
</evidence>
<dbReference type="PROSITE" id="PS52016">
    <property type="entry name" value="TONB_DEPENDENT_REC_3"/>
    <property type="match status" value="1"/>
</dbReference>
<dbReference type="Pfam" id="PF00593">
    <property type="entry name" value="TonB_dep_Rec_b-barrel"/>
    <property type="match status" value="1"/>
</dbReference>
<keyword evidence="5 9" id="KW-0798">TonB box</keyword>
<accession>A0A5S3PY83</accession>
<evidence type="ECO:0000256" key="8">
    <source>
        <dbReference type="PROSITE-ProRule" id="PRU01360"/>
    </source>
</evidence>
<evidence type="ECO:0000259" key="11">
    <source>
        <dbReference type="Pfam" id="PF07715"/>
    </source>
</evidence>
<keyword evidence="13" id="KW-1185">Reference proteome</keyword>
<dbReference type="AlphaFoldDB" id="A0A5S3PY83"/>
<feature type="domain" description="TonB-dependent receptor plug" evidence="11">
    <location>
        <begin position="91"/>
        <end position="201"/>
    </location>
</feature>
<dbReference type="PANTHER" id="PTHR47234:SF2">
    <property type="entry name" value="TONB-DEPENDENT RECEPTOR"/>
    <property type="match status" value="1"/>
</dbReference>
<reference evidence="12 13" key="1">
    <citation type="submission" date="2019-05" db="EMBL/GenBank/DDBJ databases">
        <title>Erythrobacter marisflavi sp. nov., isolated from isolated from water of an estuary environment.</title>
        <authorList>
            <person name="Yoon J.-H."/>
        </authorList>
    </citation>
    <scope>NUCLEOTIDE SEQUENCE [LARGE SCALE GENOMIC DNA]</scope>
    <source>
        <strain evidence="12 13">KEM-5</strain>
    </source>
</reference>
<evidence type="ECO:0000313" key="13">
    <source>
        <dbReference type="Proteomes" id="UP000309668"/>
    </source>
</evidence>
<dbReference type="InterPro" id="IPR000531">
    <property type="entry name" value="Beta-barrel_TonB"/>
</dbReference>
<dbReference type="GO" id="GO:0009279">
    <property type="term" value="C:cell outer membrane"/>
    <property type="evidence" value="ECO:0007669"/>
    <property type="project" value="UniProtKB-SubCell"/>
</dbReference>
<dbReference type="RefSeq" id="WP_138616570.1">
    <property type="nucleotide sequence ID" value="NZ_VCAO01000002.1"/>
</dbReference>
<evidence type="ECO:0000259" key="10">
    <source>
        <dbReference type="Pfam" id="PF00593"/>
    </source>
</evidence>
<dbReference type="InterPro" id="IPR039426">
    <property type="entry name" value="TonB-dep_rcpt-like"/>
</dbReference>
<keyword evidence="6 8" id="KW-0472">Membrane</keyword>
<name>A0A5S3PY83_9SPHN</name>
<sequence length="1042" mass="110971">MIARRDWLCPTRGFYTGTPSGTGFKKRIYRVKIHSYLKASAAPAVLGLALLSQPAFAQVGPADDSTVDDPTVTETNAIIVTGSRIGRPEVESASPVTVVGAQEVADTGTVRVEDLLNSLPQVVGGQNAFIANGASGTATVDLRGLGTSRTLVLVNGRRLQPGDPALPAADLNQIPAGLIERVEVLTGGASATYGADAVAGVVNFVMDTDFEGVRLDATYGFYQHDNDTNQVVRGDGQTILDRNDARGFTPPSGNTVGGQQYNVELSVGAAFDDGRGHVTGYVGYREVEALFLGDRDYSFCALTGGGNNDNASCGGSSTAPYATVTDPFFNLFGTLVADGSDDFSRPFAAYNYNPINYFQRPDTRYTAGFFGDYEISPAITAYAEFMFMDDRSQAQIAQSGTFFAEQYNLDCNSPLFTAGQGAFLCNAIDGVEENGDFIDTDGDGVADTDPTGAGIVPIYIGKRNVEGGPRFDDLRHTAYRMVGGLRGPITDNIRYDASVQYGTTIFSQVYNNDFSVSRLRNALQATTDANGNVVCQSVVDGTDPSCSVYNPFQGPGIVTSGDPRDGITQAAIDYVNIPLLSKGEVEEVIVNAYIAGDLMSIGNASPIGFAIGAEYREELLSTRNDLAFQTQDGAGQGSPQLDVEGRFDVKEVFGELRIPLIEDGFVDLLAFELGYRYSDYSTGAQTDTYKALVEFAPVEWVKFRGGYNRAVRAPNILELFSPSRVALFSGSDPCAGANPDFTVAQCQNLGVPANRYGSIAASPAGQYNQFIGGNVNVNPEKADTYTAGVVLDPRDILPGFSLAVDYYNISVDSAISTLGAQSVLNLCGQTGDPLFCNAVTRAPGSLALWVNGGFVTNVTQNVGGVSTEGVDISAAYNRSIGPGRVTIGFTGTYLDNFEFDTGAAVNGNDGVYDCAGYHGNTCGSPQPDWRHQLRIGYQFDGGIGLSGRWRYFGPVDWDQTSTDDDLGTGSQVTTANIGSQSYFDLTLSYQLDPVTLRFGVNNILDKEPPIIASNFGGSNGNTYVETYDPVGRRIFASATLEF</sequence>
<dbReference type="InterPro" id="IPR037066">
    <property type="entry name" value="Plug_dom_sf"/>
</dbReference>
<dbReference type="InterPro" id="IPR012910">
    <property type="entry name" value="Plug_dom"/>
</dbReference>
<keyword evidence="7 8" id="KW-0998">Cell outer membrane</keyword>
<dbReference type="Pfam" id="PF07715">
    <property type="entry name" value="Plug"/>
    <property type="match status" value="1"/>
</dbReference>
<feature type="domain" description="TonB-dependent receptor-like beta-barrel" evidence="10">
    <location>
        <begin position="526"/>
        <end position="1003"/>
    </location>
</feature>
<keyword evidence="4 8" id="KW-0812">Transmembrane</keyword>
<dbReference type="PANTHER" id="PTHR47234">
    <property type="match status" value="1"/>
</dbReference>